<feature type="compositionally biased region" description="Basic and acidic residues" evidence="11">
    <location>
        <begin position="680"/>
        <end position="693"/>
    </location>
</feature>
<feature type="chain" id="PRO_5026815138" evidence="12">
    <location>
        <begin position="26"/>
        <end position="693"/>
    </location>
</feature>
<evidence type="ECO:0000256" key="11">
    <source>
        <dbReference type="SAM" id="MobiDB-lite"/>
    </source>
</evidence>
<evidence type="ECO:0000256" key="2">
    <source>
        <dbReference type="ARBA" id="ARBA00006980"/>
    </source>
</evidence>
<dbReference type="InterPro" id="IPR049371">
    <property type="entry name" value="GspD-like_N0"/>
</dbReference>
<evidence type="ECO:0000256" key="7">
    <source>
        <dbReference type="ARBA" id="ARBA00022927"/>
    </source>
</evidence>
<gene>
    <name evidence="16" type="primary">gspD</name>
    <name evidence="16" type="ORF">G3N55_06915</name>
</gene>
<keyword evidence="17" id="KW-1185">Reference proteome</keyword>
<feature type="domain" description="GspD-like N0" evidence="15">
    <location>
        <begin position="64"/>
        <end position="133"/>
    </location>
</feature>
<evidence type="ECO:0000313" key="17">
    <source>
        <dbReference type="Proteomes" id="UP000469346"/>
    </source>
</evidence>
<dbReference type="EMBL" id="JAAGRR010000067">
    <property type="protein sequence ID" value="NDY42572.1"/>
    <property type="molecule type" value="Genomic_DNA"/>
</dbReference>
<sequence>MTRLGKILAAAGLLLALAAPAAAPAAEGARPATGAAAAAPEPERPASPFEGAAPGERRPVDIALDNMDLAPVLDHLLGGVLGLNYVVDPAIKGTLSVSIKGDFTRSELLDVLDSILQMHGLALAPGAKGLYKVVRKADAARAGSAVALGAAGARPGNVIRVFRLRYLSAGQAAANLKNFVSAGAVVAAVPSVNALIVADTRENAGKVAQILELMDEDLFQGVYWRLFIPEHADVEDLAHDLEQIFKANGVVLRPGVDQAGVQVLPMKSINAILVLTRWQSVLGAVGRWIRELDQGQGAKGTRVYVYFVQNGKAKEIGDLLKQLYGTEEASREPRKKTLVKGTKAGQPKPEAPGTTGELSGDVDIIPDEVNNALLIRARPRDYALLEDVLRKIDVLPRQVLIDVLIVDVSLSDDIEYGVEWFIKDKGIRIDGTRYPANIALTTGNPTNVNLARNTALGTGVSGFAYSLYDSVGGLRALLTLLAEKTDVNILSAPNILAVDNQESSIEVGDEVPVLTSTTTTDGGTVTQSVQYRNAGIILKVKPSINENGLVRMEVTQEVSSVTDVTTGGINSPQFRTRKASTYLVAHDGQPIVIGGLMQTQKTRTTVGIPILKDIPLLGYLFGRKGYVTEKTELLIAITPHVIRSREEADSLTREFARRVRSLKRLLQRKDGRPSLLPLDDAPRPGKGEGGERK</sequence>
<evidence type="ECO:0000259" key="13">
    <source>
        <dbReference type="Pfam" id="PF00263"/>
    </source>
</evidence>
<dbReference type="PANTHER" id="PTHR30332:SF25">
    <property type="entry name" value="SECRETIN XPSD"/>
    <property type="match status" value="1"/>
</dbReference>
<dbReference type="AlphaFoldDB" id="A0A6N9TMR3"/>
<evidence type="ECO:0000256" key="4">
    <source>
        <dbReference type="ARBA" id="ARBA00022452"/>
    </source>
</evidence>
<evidence type="ECO:0000256" key="6">
    <source>
        <dbReference type="ARBA" id="ARBA00022729"/>
    </source>
</evidence>
<dbReference type="InterPro" id="IPR004846">
    <property type="entry name" value="T2SS/T3SS_dom"/>
</dbReference>
<keyword evidence="4" id="KW-1134">Transmembrane beta strand</keyword>
<dbReference type="Pfam" id="PF00263">
    <property type="entry name" value="Secretin"/>
    <property type="match status" value="1"/>
</dbReference>
<dbReference type="InterPro" id="IPR038591">
    <property type="entry name" value="NolW-like_sf"/>
</dbReference>
<dbReference type="RefSeq" id="WP_163298710.1">
    <property type="nucleotide sequence ID" value="NZ_JAAGRR010000067.1"/>
</dbReference>
<organism evidence="16 17">
    <name type="scientific">Dissulfurirhabdus thermomarina</name>
    <dbReference type="NCBI Taxonomy" id="1765737"/>
    <lineage>
        <taxon>Bacteria</taxon>
        <taxon>Deltaproteobacteria</taxon>
        <taxon>Dissulfurirhabdaceae</taxon>
        <taxon>Dissulfurirhabdus</taxon>
    </lineage>
</organism>
<feature type="signal peptide" evidence="12">
    <location>
        <begin position="1"/>
        <end position="25"/>
    </location>
</feature>
<feature type="domain" description="Type II/III secretion system secretin-like" evidence="13">
    <location>
        <begin position="481"/>
        <end position="643"/>
    </location>
</feature>
<keyword evidence="3 10" id="KW-0813">Transport</keyword>
<evidence type="ECO:0000313" key="16">
    <source>
        <dbReference type="EMBL" id="NDY42572.1"/>
    </source>
</evidence>
<comment type="subcellular location">
    <subcellularLocation>
        <location evidence="1 10">Cell outer membrane</location>
    </subcellularLocation>
</comment>
<keyword evidence="6 12" id="KW-0732">Signal</keyword>
<keyword evidence="5" id="KW-0812">Transmembrane</keyword>
<evidence type="ECO:0000256" key="8">
    <source>
        <dbReference type="ARBA" id="ARBA00023136"/>
    </source>
</evidence>
<dbReference type="Gene3D" id="3.30.1370.120">
    <property type="match status" value="2"/>
</dbReference>
<dbReference type="GO" id="GO:0009279">
    <property type="term" value="C:cell outer membrane"/>
    <property type="evidence" value="ECO:0007669"/>
    <property type="project" value="UniProtKB-SubCell"/>
</dbReference>
<dbReference type="PRINTS" id="PR01032">
    <property type="entry name" value="PHAGEIV"/>
</dbReference>
<keyword evidence="7" id="KW-0653">Protein transport</keyword>
<keyword evidence="8" id="KW-0472">Membrane</keyword>
<dbReference type="GO" id="GO:0015628">
    <property type="term" value="P:protein secretion by the type II secretion system"/>
    <property type="evidence" value="ECO:0007669"/>
    <property type="project" value="InterPro"/>
</dbReference>
<dbReference type="InterPro" id="IPR005644">
    <property type="entry name" value="NolW-like"/>
</dbReference>
<dbReference type="GO" id="GO:0015627">
    <property type="term" value="C:type II protein secretion system complex"/>
    <property type="evidence" value="ECO:0007669"/>
    <property type="project" value="InterPro"/>
</dbReference>
<name>A0A6N9TMR3_DISTH</name>
<protein>
    <submittedName>
        <fullName evidence="16">Type II secretion system secretin GspD</fullName>
    </submittedName>
</protein>
<dbReference type="Proteomes" id="UP000469346">
    <property type="component" value="Unassembled WGS sequence"/>
</dbReference>
<comment type="similarity">
    <text evidence="2">Belongs to the bacterial secretin family. GSP D subfamily.</text>
</comment>
<dbReference type="Pfam" id="PF03958">
    <property type="entry name" value="Secretin_N"/>
    <property type="match status" value="2"/>
</dbReference>
<feature type="region of interest" description="Disordered" evidence="11">
    <location>
        <begin position="668"/>
        <end position="693"/>
    </location>
</feature>
<evidence type="ECO:0000256" key="12">
    <source>
        <dbReference type="SAM" id="SignalP"/>
    </source>
</evidence>
<evidence type="ECO:0000256" key="5">
    <source>
        <dbReference type="ARBA" id="ARBA00022692"/>
    </source>
</evidence>
<evidence type="ECO:0000256" key="1">
    <source>
        <dbReference type="ARBA" id="ARBA00004442"/>
    </source>
</evidence>
<proteinExistence type="inferred from homology"/>
<keyword evidence="9" id="KW-0998">Cell outer membrane</keyword>
<dbReference type="PRINTS" id="PR00811">
    <property type="entry name" value="BCTERIALGSPD"/>
</dbReference>
<accession>A0A6N9TMR3</accession>
<evidence type="ECO:0000256" key="3">
    <source>
        <dbReference type="ARBA" id="ARBA00022448"/>
    </source>
</evidence>
<feature type="domain" description="NolW-like" evidence="14">
    <location>
        <begin position="305"/>
        <end position="398"/>
    </location>
</feature>
<dbReference type="NCBIfam" id="TIGR02517">
    <property type="entry name" value="type_II_gspD"/>
    <property type="match status" value="1"/>
</dbReference>
<dbReference type="InterPro" id="IPR050810">
    <property type="entry name" value="Bact_Secretion_Sys_Channel"/>
</dbReference>
<feature type="domain" description="NolW-like" evidence="14">
    <location>
        <begin position="160"/>
        <end position="216"/>
    </location>
</feature>
<dbReference type="PANTHER" id="PTHR30332">
    <property type="entry name" value="PROBABLE GENERAL SECRETION PATHWAY PROTEIN D"/>
    <property type="match status" value="1"/>
</dbReference>
<evidence type="ECO:0000256" key="10">
    <source>
        <dbReference type="RuleBase" id="RU004004"/>
    </source>
</evidence>
<feature type="region of interest" description="Disordered" evidence="11">
    <location>
        <begin position="327"/>
        <end position="360"/>
    </location>
</feature>
<dbReference type="InterPro" id="IPR001775">
    <property type="entry name" value="GspD/PilQ"/>
</dbReference>
<dbReference type="InterPro" id="IPR013356">
    <property type="entry name" value="T2SS_GspD"/>
</dbReference>
<evidence type="ECO:0000259" key="15">
    <source>
        <dbReference type="Pfam" id="PF21305"/>
    </source>
</evidence>
<feature type="region of interest" description="Disordered" evidence="11">
    <location>
        <begin position="32"/>
        <end position="55"/>
    </location>
</feature>
<evidence type="ECO:0000259" key="14">
    <source>
        <dbReference type="Pfam" id="PF03958"/>
    </source>
</evidence>
<evidence type="ECO:0000256" key="9">
    <source>
        <dbReference type="ARBA" id="ARBA00023237"/>
    </source>
</evidence>
<reference evidence="16 17" key="1">
    <citation type="submission" date="2020-02" db="EMBL/GenBank/DDBJ databases">
        <title>Comparative genomics of sulfur disproportionating microorganisms.</title>
        <authorList>
            <person name="Ward L.M."/>
            <person name="Bertran E."/>
            <person name="Johnston D.T."/>
        </authorList>
    </citation>
    <scope>NUCLEOTIDE SEQUENCE [LARGE SCALE GENOMIC DNA]</scope>
    <source>
        <strain evidence="16 17">DSM 100025</strain>
    </source>
</reference>
<dbReference type="Pfam" id="PF21305">
    <property type="entry name" value="type_II_gspD_N0"/>
    <property type="match status" value="1"/>
</dbReference>
<comment type="caution">
    <text evidence="16">The sequence shown here is derived from an EMBL/GenBank/DDBJ whole genome shotgun (WGS) entry which is preliminary data.</text>
</comment>